<accession>A0ABN9F9R2</accession>
<dbReference type="EMBL" id="CATNWA010016457">
    <property type="protein sequence ID" value="CAI9592830.1"/>
    <property type="molecule type" value="Genomic_DNA"/>
</dbReference>
<name>A0ABN9F9R2_9NEOB</name>
<feature type="non-terminal residue" evidence="1">
    <location>
        <position position="1"/>
    </location>
</feature>
<gene>
    <name evidence="1" type="ORF">SPARVUS_LOCUS11432451</name>
</gene>
<keyword evidence="2" id="KW-1185">Reference proteome</keyword>
<sequence>VIRYPDCLWLDSGHRVTRYVTALRALVVTRPSAGHRIHGIQDHLDQQRAIESTGLIGSSGVLISHHRCLGRGIRPSSRLQGLSE</sequence>
<proteinExistence type="predicted"/>
<evidence type="ECO:0000313" key="2">
    <source>
        <dbReference type="Proteomes" id="UP001162483"/>
    </source>
</evidence>
<organism evidence="1 2">
    <name type="scientific">Staurois parvus</name>
    <dbReference type="NCBI Taxonomy" id="386267"/>
    <lineage>
        <taxon>Eukaryota</taxon>
        <taxon>Metazoa</taxon>
        <taxon>Chordata</taxon>
        <taxon>Craniata</taxon>
        <taxon>Vertebrata</taxon>
        <taxon>Euteleostomi</taxon>
        <taxon>Amphibia</taxon>
        <taxon>Batrachia</taxon>
        <taxon>Anura</taxon>
        <taxon>Neobatrachia</taxon>
        <taxon>Ranoidea</taxon>
        <taxon>Ranidae</taxon>
        <taxon>Staurois</taxon>
    </lineage>
</organism>
<evidence type="ECO:0000313" key="1">
    <source>
        <dbReference type="EMBL" id="CAI9592830.1"/>
    </source>
</evidence>
<reference evidence="1" key="1">
    <citation type="submission" date="2023-05" db="EMBL/GenBank/DDBJ databases">
        <authorList>
            <person name="Stuckert A."/>
        </authorList>
    </citation>
    <scope>NUCLEOTIDE SEQUENCE</scope>
</reference>
<dbReference type="Proteomes" id="UP001162483">
    <property type="component" value="Unassembled WGS sequence"/>
</dbReference>
<protein>
    <submittedName>
        <fullName evidence="1">Uncharacterized protein</fullName>
    </submittedName>
</protein>
<comment type="caution">
    <text evidence="1">The sequence shown here is derived from an EMBL/GenBank/DDBJ whole genome shotgun (WGS) entry which is preliminary data.</text>
</comment>